<dbReference type="InterPro" id="IPR019775">
    <property type="entry name" value="WD40_repeat_CS"/>
</dbReference>
<comment type="similarity">
    <text evidence="5">Belongs to the WD repeat WDR3/UTP12 family.</text>
</comment>
<feature type="repeat" description="WD" evidence="6">
    <location>
        <begin position="185"/>
        <end position="208"/>
    </location>
</feature>
<dbReference type="SUPFAM" id="SSF117289">
    <property type="entry name" value="Nucleoporin domain"/>
    <property type="match status" value="1"/>
</dbReference>
<feature type="repeat" description="WD" evidence="6">
    <location>
        <begin position="416"/>
        <end position="456"/>
    </location>
</feature>
<dbReference type="GO" id="GO:0030515">
    <property type="term" value="F:snoRNA binding"/>
    <property type="evidence" value="ECO:0007669"/>
    <property type="project" value="TreeGrafter"/>
</dbReference>
<evidence type="ECO:0000256" key="7">
    <source>
        <dbReference type="SAM" id="MobiDB-lite"/>
    </source>
</evidence>
<feature type="repeat" description="WD" evidence="6">
    <location>
        <begin position="638"/>
        <end position="684"/>
    </location>
</feature>
<dbReference type="AlphaFoldDB" id="A0A9P8VHW5"/>
<keyword evidence="10" id="KW-1185">Reference proteome</keyword>
<dbReference type="Pfam" id="PF25173">
    <property type="entry name" value="Beta-prop_WDR3_1st"/>
    <property type="match status" value="1"/>
</dbReference>
<gene>
    <name evidence="9" type="ORF">F5X68DRAFT_202198</name>
</gene>
<dbReference type="Proteomes" id="UP000770015">
    <property type="component" value="Unassembled WGS sequence"/>
</dbReference>
<protein>
    <submittedName>
        <fullName evidence="9">WD domain-containing protein</fullName>
    </submittedName>
</protein>
<dbReference type="InterPro" id="IPR001680">
    <property type="entry name" value="WD40_rpt"/>
</dbReference>
<evidence type="ECO:0000313" key="10">
    <source>
        <dbReference type="Proteomes" id="UP000770015"/>
    </source>
</evidence>
<feature type="repeat" description="WD" evidence="6">
    <location>
        <begin position="105"/>
        <end position="138"/>
    </location>
</feature>
<dbReference type="SMART" id="SM00320">
    <property type="entry name" value="WD40"/>
    <property type="match status" value="11"/>
</dbReference>
<dbReference type="PRINTS" id="PR00320">
    <property type="entry name" value="GPROTEINBRPT"/>
</dbReference>
<feature type="repeat" description="WD" evidence="6">
    <location>
        <begin position="596"/>
        <end position="637"/>
    </location>
</feature>
<dbReference type="Pfam" id="PF04003">
    <property type="entry name" value="Utp12"/>
    <property type="match status" value="1"/>
</dbReference>
<evidence type="ECO:0000256" key="2">
    <source>
        <dbReference type="ARBA" id="ARBA00022574"/>
    </source>
</evidence>
<comment type="caution">
    <text evidence="9">The sequence shown here is derived from an EMBL/GenBank/DDBJ whole genome shotgun (WGS) entry which is preliminary data.</text>
</comment>
<dbReference type="GO" id="GO:0034388">
    <property type="term" value="C:Pwp2p-containing subcomplex of 90S preribosome"/>
    <property type="evidence" value="ECO:0007669"/>
    <property type="project" value="TreeGrafter"/>
</dbReference>
<proteinExistence type="inferred from homology"/>
<keyword evidence="4" id="KW-0539">Nucleus</keyword>
<dbReference type="InterPro" id="IPR015943">
    <property type="entry name" value="WD40/YVTN_repeat-like_dom_sf"/>
</dbReference>
<evidence type="ECO:0000313" key="9">
    <source>
        <dbReference type="EMBL" id="KAH6691599.1"/>
    </source>
</evidence>
<sequence length="955" mass="105906">MVKSYLKYEHSKTFGVVASSTSNIVWTSKGAGTGAGQAVVAANEEVLTWDIKKGELLSRWRDERCTLPVTAIAQSKVDKAVFAIGYEDGSIRLWDSTITTVIVNFNGHKSAITHLAFDKSGVRLASGSKDTDVIIWDLVAEVGQYKLRGHKDQITGLQFIEPEAQAEDGEDVQAMALDGEAAEGYLLTTGKDSLIKLWDLSSRHCIETHIAQSNGECWALGVSPDQNGCVTAGNDGELKVWYIDTAGLASMKGRVDAPKTTQFLLDRGTLFRQSKDKATEVVFHPRRDYFAVHGSEKSVDVWRIRAEAEVKKSLARKRRRRREKTKDGKVEDDEAEAADDISKAQVGDFFVQSVIVRTGGKARSVDWTVGSGKDVQLVVATTNNQLEYYTISTKDEGGRSKKDEAPEYSRTLAVEMPGHRTDVRSVSLSSDDGMLATAANGSLKIWNIRTQACIRTFDCGYALCCSFLPGDKVVVVGTKGGELELFDVASASLLDSVTAHEGAIWSLQVHPDGKSMVSGGADKSAKFWNFQIVQEEVLGTTRTVPKLKLVQSRVLKVADDVLSLRFSPDAKLLACSLLDNTVKVFFTDSLKLYLNLYGHKLPVLSMDISHDSKLIVTSSADKNIRIWGLDFGDCHKALFGHQDSILQVAFVPHNNDGNGHHFFSSSKDKMIKYWDADKFEQIQRLEGHHGEIWAMAVGHNGRFLVTAGHDKSIRVWDETDEQIFLEEEREKEIEELYEQTLTSSLERDPDAADEADEVGAASKQTVETLMAGERISEALEVGMADLNLLKEWEQAKLANPNAAPPQRNPIFVALGNISAETHVMTVLQRIKASALHDALLVLPFASVPMLFTFLDLFAQRSMNIPLTCRILFFMLKTHHRQIVASRTMRTMLDGIRTNLRAALKRQKDEMGYNMAALKIVGMQIEAKSVKNYVDETWDDEDESRAVRKRAFVQVS</sequence>
<dbReference type="PROSITE" id="PS50294">
    <property type="entry name" value="WD_REPEATS_REGION"/>
    <property type="match status" value="5"/>
</dbReference>
<keyword evidence="2 6" id="KW-0853">WD repeat</keyword>
<dbReference type="CDD" id="cd00200">
    <property type="entry name" value="WD40"/>
    <property type="match status" value="1"/>
</dbReference>
<feature type="region of interest" description="Disordered" evidence="7">
    <location>
        <begin position="315"/>
        <end position="337"/>
    </location>
</feature>
<dbReference type="FunFam" id="2.130.10.10:FF:000178">
    <property type="entry name" value="WD repeat domain 3"/>
    <property type="match status" value="1"/>
</dbReference>
<dbReference type="EMBL" id="JAGSXJ010000005">
    <property type="protein sequence ID" value="KAH6691599.1"/>
    <property type="molecule type" value="Genomic_DNA"/>
</dbReference>
<dbReference type="Pfam" id="PF25172">
    <property type="entry name" value="Beta-prop_WDR3_2nd"/>
    <property type="match status" value="1"/>
</dbReference>
<dbReference type="InterPro" id="IPR051570">
    <property type="entry name" value="TBC1_cilium_biogenesis"/>
</dbReference>
<name>A0A9P8VHW5_9PEZI</name>
<dbReference type="PANTHER" id="PTHR19853:SF0">
    <property type="entry name" value="WD REPEAT-CONTAINING PROTEIN 3"/>
    <property type="match status" value="1"/>
</dbReference>
<dbReference type="GO" id="GO:0032040">
    <property type="term" value="C:small-subunit processome"/>
    <property type="evidence" value="ECO:0007669"/>
    <property type="project" value="TreeGrafter"/>
</dbReference>
<dbReference type="PROSITE" id="PS50082">
    <property type="entry name" value="WD_REPEATS_2"/>
    <property type="match status" value="7"/>
</dbReference>
<feature type="domain" description="Small-subunit processome Utp12" evidence="8">
    <location>
        <begin position="820"/>
        <end position="920"/>
    </location>
</feature>
<dbReference type="GO" id="GO:0030490">
    <property type="term" value="P:maturation of SSU-rRNA"/>
    <property type="evidence" value="ECO:0007669"/>
    <property type="project" value="TreeGrafter"/>
</dbReference>
<dbReference type="InterPro" id="IPR020472">
    <property type="entry name" value="WD40_PAC1"/>
</dbReference>
<keyword evidence="3" id="KW-0677">Repeat</keyword>
<dbReference type="SUPFAM" id="SSF69322">
    <property type="entry name" value="Tricorn protease domain 2"/>
    <property type="match status" value="1"/>
</dbReference>
<accession>A0A9P8VHW5</accession>
<evidence type="ECO:0000256" key="4">
    <source>
        <dbReference type="ARBA" id="ARBA00023242"/>
    </source>
</evidence>
<evidence type="ECO:0000256" key="3">
    <source>
        <dbReference type="ARBA" id="ARBA00022737"/>
    </source>
</evidence>
<feature type="repeat" description="WD" evidence="6">
    <location>
        <begin position="497"/>
        <end position="531"/>
    </location>
</feature>
<reference evidence="9" key="1">
    <citation type="journal article" date="2021" name="Nat. Commun.">
        <title>Genetic determinants of endophytism in the Arabidopsis root mycobiome.</title>
        <authorList>
            <person name="Mesny F."/>
            <person name="Miyauchi S."/>
            <person name="Thiergart T."/>
            <person name="Pickel B."/>
            <person name="Atanasova L."/>
            <person name="Karlsson M."/>
            <person name="Huettel B."/>
            <person name="Barry K.W."/>
            <person name="Haridas S."/>
            <person name="Chen C."/>
            <person name="Bauer D."/>
            <person name="Andreopoulos W."/>
            <person name="Pangilinan J."/>
            <person name="LaButti K."/>
            <person name="Riley R."/>
            <person name="Lipzen A."/>
            <person name="Clum A."/>
            <person name="Drula E."/>
            <person name="Henrissat B."/>
            <person name="Kohler A."/>
            <person name="Grigoriev I.V."/>
            <person name="Martin F.M."/>
            <person name="Hacquard S."/>
        </authorList>
    </citation>
    <scope>NUCLEOTIDE SEQUENCE</scope>
    <source>
        <strain evidence="9">MPI-SDFR-AT-0117</strain>
    </source>
</reference>
<evidence type="ECO:0000256" key="1">
    <source>
        <dbReference type="ARBA" id="ARBA00004604"/>
    </source>
</evidence>
<feature type="repeat" description="WD" evidence="6">
    <location>
        <begin position="685"/>
        <end position="717"/>
    </location>
</feature>
<dbReference type="PROSITE" id="PS00678">
    <property type="entry name" value="WD_REPEATS_1"/>
    <property type="match status" value="4"/>
</dbReference>
<dbReference type="Gene3D" id="2.130.10.10">
    <property type="entry name" value="YVTN repeat-like/Quinoprotein amine dehydrogenase"/>
    <property type="match status" value="5"/>
</dbReference>
<evidence type="ECO:0000256" key="5">
    <source>
        <dbReference type="ARBA" id="ARBA00038229"/>
    </source>
</evidence>
<evidence type="ECO:0000259" key="8">
    <source>
        <dbReference type="Pfam" id="PF04003"/>
    </source>
</evidence>
<organism evidence="9 10">
    <name type="scientific">Plectosphaerella plurivora</name>
    <dbReference type="NCBI Taxonomy" id="936078"/>
    <lineage>
        <taxon>Eukaryota</taxon>
        <taxon>Fungi</taxon>
        <taxon>Dikarya</taxon>
        <taxon>Ascomycota</taxon>
        <taxon>Pezizomycotina</taxon>
        <taxon>Sordariomycetes</taxon>
        <taxon>Hypocreomycetidae</taxon>
        <taxon>Glomerellales</taxon>
        <taxon>Plectosphaerellaceae</taxon>
        <taxon>Plectosphaerella</taxon>
    </lineage>
</organism>
<dbReference type="FunFam" id="2.130.10.10:FF:000157">
    <property type="entry name" value="WD repeat domain 3"/>
    <property type="match status" value="1"/>
</dbReference>
<comment type="subcellular location">
    <subcellularLocation>
        <location evidence="1">Nucleus</location>
        <location evidence="1">Nucleolus</location>
    </subcellularLocation>
</comment>
<evidence type="ECO:0000256" key="6">
    <source>
        <dbReference type="PROSITE-ProRule" id="PRU00221"/>
    </source>
</evidence>
<dbReference type="PANTHER" id="PTHR19853">
    <property type="entry name" value="WD REPEAT CONTAINING PROTEIN 3 WDR3"/>
    <property type="match status" value="1"/>
</dbReference>
<dbReference type="OrthoDB" id="407922at2759"/>
<dbReference type="InterPro" id="IPR007148">
    <property type="entry name" value="SSU_processome_Utp12"/>
</dbReference>